<dbReference type="Gene3D" id="1.10.10.1930">
    <property type="match status" value="1"/>
</dbReference>
<dbReference type="InterPro" id="IPR010982">
    <property type="entry name" value="Lambda_DNA-bd_dom_sf"/>
</dbReference>
<dbReference type="Gene3D" id="1.10.260.40">
    <property type="entry name" value="lambda repressor-like DNA-binding domains"/>
    <property type="match status" value="1"/>
</dbReference>
<evidence type="ECO:0000313" key="2">
    <source>
        <dbReference type="EMBL" id="CAB4857139.1"/>
    </source>
</evidence>
<dbReference type="GO" id="GO:0045892">
    <property type="term" value="P:negative regulation of DNA-templated transcription"/>
    <property type="evidence" value="ECO:0007669"/>
    <property type="project" value="InterPro"/>
</dbReference>
<sequence length="162" mass="18007">MTTNQSICDRLRAIRTSRGYSLGDVERASNRAIRAVVLGSYERGDRSLSIKKALSIAQFYGVPLSYLLEEPKNCAFSTFAAVIDLREIKKLVKNLDQKGLLSFEIRAITTFISGVVKQRNDYNGEVLSIRAIDISTLAMTLGKNPQALLQLLGELDLVLNNR</sequence>
<accession>A0A6J7CLW5</accession>
<dbReference type="AlphaFoldDB" id="A0A6J7CLW5"/>
<proteinExistence type="predicted"/>
<dbReference type="PROSITE" id="PS50943">
    <property type="entry name" value="HTH_CROC1"/>
    <property type="match status" value="1"/>
</dbReference>
<evidence type="ECO:0000259" key="1">
    <source>
        <dbReference type="PROSITE" id="PS50943"/>
    </source>
</evidence>
<dbReference type="InterPro" id="IPR037664">
    <property type="entry name" value="BldD_C"/>
</dbReference>
<dbReference type="Pfam" id="PF21179">
    <property type="entry name" value="BldD-like_C"/>
    <property type="match status" value="1"/>
</dbReference>
<dbReference type="InterPro" id="IPR038099">
    <property type="entry name" value="BldD-like_C_sf"/>
</dbReference>
<dbReference type="GO" id="GO:0003677">
    <property type="term" value="F:DNA binding"/>
    <property type="evidence" value="ECO:0007669"/>
    <property type="project" value="InterPro"/>
</dbReference>
<dbReference type="Pfam" id="PF01381">
    <property type="entry name" value="HTH_3"/>
    <property type="match status" value="1"/>
</dbReference>
<dbReference type="SUPFAM" id="SSF47413">
    <property type="entry name" value="lambda repressor-like DNA-binding domains"/>
    <property type="match status" value="1"/>
</dbReference>
<dbReference type="CDD" id="cd00093">
    <property type="entry name" value="HTH_XRE"/>
    <property type="match status" value="1"/>
</dbReference>
<dbReference type="SMART" id="SM00530">
    <property type="entry name" value="HTH_XRE"/>
    <property type="match status" value="1"/>
</dbReference>
<dbReference type="EMBL" id="CAFBLH010000004">
    <property type="protein sequence ID" value="CAB4857139.1"/>
    <property type="molecule type" value="Genomic_DNA"/>
</dbReference>
<organism evidence="2">
    <name type="scientific">freshwater metagenome</name>
    <dbReference type="NCBI Taxonomy" id="449393"/>
    <lineage>
        <taxon>unclassified sequences</taxon>
        <taxon>metagenomes</taxon>
        <taxon>ecological metagenomes</taxon>
    </lineage>
</organism>
<dbReference type="InterPro" id="IPR001387">
    <property type="entry name" value="Cro/C1-type_HTH"/>
</dbReference>
<gene>
    <name evidence="2" type="ORF">UFOPK3342_00224</name>
</gene>
<protein>
    <submittedName>
        <fullName evidence="2">Unannotated protein</fullName>
    </submittedName>
</protein>
<reference evidence="2" key="1">
    <citation type="submission" date="2020-05" db="EMBL/GenBank/DDBJ databases">
        <authorList>
            <person name="Chiriac C."/>
            <person name="Salcher M."/>
            <person name="Ghai R."/>
            <person name="Kavagutti S V."/>
        </authorList>
    </citation>
    <scope>NUCLEOTIDE SEQUENCE</scope>
</reference>
<feature type="domain" description="HTH cro/C1-type" evidence="1">
    <location>
        <begin position="11"/>
        <end position="67"/>
    </location>
</feature>
<name>A0A6J7CLW5_9ZZZZ</name>